<proteinExistence type="predicted"/>
<reference evidence="1" key="1">
    <citation type="submission" date="2018-06" db="EMBL/GenBank/DDBJ databases">
        <authorList>
            <person name="Zhirakovskaya E."/>
        </authorList>
    </citation>
    <scope>NUCLEOTIDE SEQUENCE</scope>
</reference>
<gene>
    <name evidence="1" type="ORF">MNBD_CHLOROFLEXI01-2953</name>
</gene>
<organism evidence="1">
    <name type="scientific">hydrothermal vent metagenome</name>
    <dbReference type="NCBI Taxonomy" id="652676"/>
    <lineage>
        <taxon>unclassified sequences</taxon>
        <taxon>metagenomes</taxon>
        <taxon>ecological metagenomes</taxon>
    </lineage>
</organism>
<sequence length="78" mass="9037">MCRETRLKPPLQINIWGLPHEIPKSQFALTQAEITKASQTFVIYGTKKCSRGETLEQEEEENELQEIQPYGLYIIKLS</sequence>
<evidence type="ECO:0000313" key="1">
    <source>
        <dbReference type="EMBL" id="VAW30180.1"/>
    </source>
</evidence>
<dbReference type="AlphaFoldDB" id="A0A3B0UM40"/>
<protein>
    <submittedName>
        <fullName evidence="1">Uncharacterized protein</fullName>
    </submittedName>
</protein>
<accession>A0A3B0UM40</accession>
<name>A0A3B0UM40_9ZZZZ</name>
<dbReference type="EMBL" id="UOEU01000031">
    <property type="protein sequence ID" value="VAW30180.1"/>
    <property type="molecule type" value="Genomic_DNA"/>
</dbReference>